<keyword evidence="2" id="KW-0812">Transmembrane</keyword>
<gene>
    <name evidence="3" type="ORF">B296_00029489</name>
</gene>
<protein>
    <submittedName>
        <fullName evidence="3">Uncharacterized protein</fullName>
    </submittedName>
</protein>
<sequence>MDIDRLAPNGDGAGAAEEMDLERPFLRRSSSGSRRRRTAGETPLGSPSRRPSFRQEMGHAAAETYLITRLTLVLLRYLGYPLNNYSNFFRVGSRWITKFLALGFYALLLMPGFIQGALLLNLVLKFTLCLRYSYDHLFRFFSCTSYKFVTNLLDSVHMLVYTIKNAFSFPAVGYYYFFSNQVRRSVIYGEQPRNR</sequence>
<evidence type="ECO:0000256" key="1">
    <source>
        <dbReference type="SAM" id="MobiDB-lite"/>
    </source>
</evidence>
<comment type="caution">
    <text evidence="3">The sequence shown here is derived from an EMBL/GenBank/DDBJ whole genome shotgun (WGS) entry which is preliminary data.</text>
</comment>
<proteinExistence type="predicted"/>
<keyword evidence="2" id="KW-0472">Membrane</keyword>
<name>A0A427AL73_ENSVE</name>
<dbReference type="Proteomes" id="UP000287651">
    <property type="component" value="Unassembled WGS sequence"/>
</dbReference>
<keyword evidence="2" id="KW-1133">Transmembrane helix</keyword>
<evidence type="ECO:0000313" key="4">
    <source>
        <dbReference type="Proteomes" id="UP000287651"/>
    </source>
</evidence>
<accession>A0A427AL73</accession>
<evidence type="ECO:0000313" key="3">
    <source>
        <dbReference type="EMBL" id="RRT76901.1"/>
    </source>
</evidence>
<dbReference type="EMBL" id="AMZH03002064">
    <property type="protein sequence ID" value="RRT76901.1"/>
    <property type="molecule type" value="Genomic_DNA"/>
</dbReference>
<dbReference type="AlphaFoldDB" id="A0A427AL73"/>
<reference evidence="3 4" key="1">
    <citation type="journal article" date="2014" name="Agronomy (Basel)">
        <title>A Draft Genome Sequence for Ensete ventricosum, the Drought-Tolerant Tree Against Hunger.</title>
        <authorList>
            <person name="Harrison J."/>
            <person name="Moore K.A."/>
            <person name="Paszkiewicz K."/>
            <person name="Jones T."/>
            <person name="Grant M."/>
            <person name="Ambacheew D."/>
            <person name="Muzemil S."/>
            <person name="Studholme D.J."/>
        </authorList>
    </citation>
    <scope>NUCLEOTIDE SEQUENCE [LARGE SCALE GENOMIC DNA]</scope>
</reference>
<feature type="transmembrane region" description="Helical" evidence="2">
    <location>
        <begin position="99"/>
        <end position="124"/>
    </location>
</feature>
<organism evidence="3 4">
    <name type="scientific">Ensete ventricosum</name>
    <name type="common">Abyssinian banana</name>
    <name type="synonym">Musa ensete</name>
    <dbReference type="NCBI Taxonomy" id="4639"/>
    <lineage>
        <taxon>Eukaryota</taxon>
        <taxon>Viridiplantae</taxon>
        <taxon>Streptophyta</taxon>
        <taxon>Embryophyta</taxon>
        <taxon>Tracheophyta</taxon>
        <taxon>Spermatophyta</taxon>
        <taxon>Magnoliopsida</taxon>
        <taxon>Liliopsida</taxon>
        <taxon>Zingiberales</taxon>
        <taxon>Musaceae</taxon>
        <taxon>Ensete</taxon>
    </lineage>
</organism>
<feature type="region of interest" description="Disordered" evidence="1">
    <location>
        <begin position="1"/>
        <end position="52"/>
    </location>
</feature>
<evidence type="ECO:0000256" key="2">
    <source>
        <dbReference type="SAM" id="Phobius"/>
    </source>
</evidence>